<dbReference type="Proteomes" id="UP000215914">
    <property type="component" value="Unassembled WGS sequence"/>
</dbReference>
<comment type="caution">
    <text evidence="2">The sequence shown here is derived from an EMBL/GenBank/DDBJ whole genome shotgun (WGS) entry which is preliminary data.</text>
</comment>
<evidence type="ECO:0000256" key="1">
    <source>
        <dbReference type="SAM" id="MobiDB-lite"/>
    </source>
</evidence>
<reference evidence="2" key="1">
    <citation type="journal article" date="2017" name="Nature">
        <title>The sunflower genome provides insights into oil metabolism, flowering and Asterid evolution.</title>
        <authorList>
            <person name="Badouin H."/>
            <person name="Gouzy J."/>
            <person name="Grassa C.J."/>
            <person name="Murat F."/>
            <person name="Staton S.E."/>
            <person name="Cottret L."/>
            <person name="Lelandais-Briere C."/>
            <person name="Owens G.L."/>
            <person name="Carrere S."/>
            <person name="Mayjonade B."/>
            <person name="Legrand L."/>
            <person name="Gill N."/>
            <person name="Kane N.C."/>
            <person name="Bowers J.E."/>
            <person name="Hubner S."/>
            <person name="Bellec A."/>
            <person name="Berard A."/>
            <person name="Berges H."/>
            <person name="Blanchet N."/>
            <person name="Boniface M.C."/>
            <person name="Brunel D."/>
            <person name="Catrice O."/>
            <person name="Chaidir N."/>
            <person name="Claudel C."/>
            <person name="Donnadieu C."/>
            <person name="Faraut T."/>
            <person name="Fievet G."/>
            <person name="Helmstetter N."/>
            <person name="King M."/>
            <person name="Knapp S.J."/>
            <person name="Lai Z."/>
            <person name="Le Paslier M.C."/>
            <person name="Lippi Y."/>
            <person name="Lorenzon L."/>
            <person name="Mandel J.R."/>
            <person name="Marage G."/>
            <person name="Marchand G."/>
            <person name="Marquand E."/>
            <person name="Bret-Mestries E."/>
            <person name="Morien E."/>
            <person name="Nambeesan S."/>
            <person name="Nguyen T."/>
            <person name="Pegot-Espagnet P."/>
            <person name="Pouilly N."/>
            <person name="Raftis F."/>
            <person name="Sallet E."/>
            <person name="Schiex T."/>
            <person name="Thomas J."/>
            <person name="Vandecasteele C."/>
            <person name="Vares D."/>
            <person name="Vear F."/>
            <person name="Vautrin S."/>
            <person name="Crespi M."/>
            <person name="Mangin B."/>
            <person name="Burke J.M."/>
            <person name="Salse J."/>
            <person name="Munos S."/>
            <person name="Vincourt P."/>
            <person name="Rieseberg L.H."/>
            <person name="Langlade N.B."/>
        </authorList>
    </citation>
    <scope>NUCLEOTIDE SEQUENCE</scope>
    <source>
        <tissue evidence="2">Leaves</tissue>
    </source>
</reference>
<dbReference type="EMBL" id="MNCJ02000325">
    <property type="protein sequence ID" value="KAF5786460.1"/>
    <property type="molecule type" value="Genomic_DNA"/>
</dbReference>
<proteinExistence type="predicted"/>
<dbReference type="AlphaFoldDB" id="A0A9K3HY37"/>
<gene>
    <name evidence="2" type="ORF">HanXRQr2_Chr10g0441191</name>
</gene>
<dbReference type="Gramene" id="mRNA:HanXRQr2_Chr10g0441191">
    <property type="protein sequence ID" value="CDS:HanXRQr2_Chr10g0441191.1"/>
    <property type="gene ID" value="HanXRQr2_Chr10g0441191"/>
</dbReference>
<reference evidence="2" key="2">
    <citation type="submission" date="2020-06" db="EMBL/GenBank/DDBJ databases">
        <title>Helianthus annuus Genome sequencing and assembly Release 2.</title>
        <authorList>
            <person name="Gouzy J."/>
            <person name="Langlade N."/>
            <person name="Munos S."/>
        </authorList>
    </citation>
    <scope>NUCLEOTIDE SEQUENCE</scope>
    <source>
        <tissue evidence="2">Leaves</tissue>
    </source>
</reference>
<keyword evidence="3" id="KW-1185">Reference proteome</keyword>
<organism evidence="2 3">
    <name type="scientific">Helianthus annuus</name>
    <name type="common">Common sunflower</name>
    <dbReference type="NCBI Taxonomy" id="4232"/>
    <lineage>
        <taxon>Eukaryota</taxon>
        <taxon>Viridiplantae</taxon>
        <taxon>Streptophyta</taxon>
        <taxon>Embryophyta</taxon>
        <taxon>Tracheophyta</taxon>
        <taxon>Spermatophyta</taxon>
        <taxon>Magnoliopsida</taxon>
        <taxon>eudicotyledons</taxon>
        <taxon>Gunneridae</taxon>
        <taxon>Pentapetalae</taxon>
        <taxon>asterids</taxon>
        <taxon>campanulids</taxon>
        <taxon>Asterales</taxon>
        <taxon>Asteraceae</taxon>
        <taxon>Asteroideae</taxon>
        <taxon>Heliantheae alliance</taxon>
        <taxon>Heliantheae</taxon>
        <taxon>Helianthus</taxon>
    </lineage>
</organism>
<evidence type="ECO:0000313" key="3">
    <source>
        <dbReference type="Proteomes" id="UP000215914"/>
    </source>
</evidence>
<feature type="region of interest" description="Disordered" evidence="1">
    <location>
        <begin position="76"/>
        <end position="95"/>
    </location>
</feature>
<sequence>MFELGGAAYDSGRKDGYAEGKVAALAKEKDHQFELFKVDCAGNYTAKRQEYEFLVFRILRAIEKLSRHGIAAETLKKRLEDTNDETGGAGPSHQG</sequence>
<accession>A0A9K3HY37</accession>
<evidence type="ECO:0000313" key="2">
    <source>
        <dbReference type="EMBL" id="KAF5786460.1"/>
    </source>
</evidence>
<name>A0A9K3HY37_HELAN</name>
<protein>
    <submittedName>
        <fullName evidence="2">Uncharacterized protein</fullName>
    </submittedName>
</protein>